<gene>
    <name evidence="2" type="ORF">APR03_003368</name>
</gene>
<comment type="caution">
    <text evidence="2">The sequence shown here is derived from an EMBL/GenBank/DDBJ whole genome shotgun (WGS) entry which is preliminary data.</text>
</comment>
<dbReference type="RefSeq" id="WP_253837478.1">
    <property type="nucleotide sequence ID" value="NZ_JAMTCS010000010.1"/>
</dbReference>
<reference evidence="2" key="1">
    <citation type="submission" date="2022-06" db="EMBL/GenBank/DDBJ databases">
        <title>Genomic Encyclopedia of Archaeal and Bacterial Type Strains, Phase II (KMG-II): from individual species to whole genera.</title>
        <authorList>
            <person name="Goeker M."/>
        </authorList>
    </citation>
    <scope>NUCLEOTIDE SEQUENCE</scope>
    <source>
        <strain evidence="2">DSM 26652</strain>
    </source>
</reference>
<feature type="region of interest" description="Disordered" evidence="1">
    <location>
        <begin position="347"/>
        <end position="386"/>
    </location>
</feature>
<evidence type="ECO:0000313" key="2">
    <source>
        <dbReference type="EMBL" id="MCP2266003.1"/>
    </source>
</evidence>
<name>A0A9X2G5D8_9MICO</name>
<sequence>MAVTAGATDALWEAAPGRLRSAARAVRTLRSERGVYFAPVRHHSPACAVAVRVAIEELRPSVVLIEGPEEFTRLVPDLLHEATRPPVAVLSLDAGAGFYPLASFSPEWVALRAGQAVGAGLAFIDRSFGERSDEERAVSGQEDPFARTLMSERYLAHSEAVATLARRLGCRDHDEVWDHLFETRPSSALADWRTLFDDVFAWAALARLDYEQSVLAADGSLDREARMAARIAEALDRRDADTGAGSGAAGSGAGPAGDAAEASRGPVLVVTGAFHTLALVEALSGAPDGAAVRDRQPEAGYGAPEPDEAWLVRYDHERLDGLRGYGAGMPSPGYYERLHAAHLRELGLDDTPPGQAGATAGSGGRSAARSSGGRGGVGRGGAGAGSAGPVGPGALAAEVLVDVARGAADRGHAVSLPQVTAAAEAATRLADLRERAFPGRTDLLDAMRSCYVQDDGGIGGPGEPERPLGLAIAEVFGGRALGDLPPGNASPPLVRDARARVQAVRLAVDDPMPRTARLDARRTPSHRERRQVLALLDFVGSGFGQLVSGPDHVAGRGLHLVTEEWRYCWTPLVEARLVELVHLGATLDAVAVARLHEAEARLTESASGSGGGASVDAAARLVAQTLVIGMGTHLPRITSLLRTTMDTDRDLDSVVSGARRLLGLWHARVELGAQEHADELLDLVDQALATAAYLVGDVGKVRAEDEDAAVGTLIALRSLLRDTAAARVHGPGASASARRRAAEAGAGTAGDLADAVDPGAAGRLAVVREMGRLRDGDTTAPGVTGALLALGFTDGTVPDDVLVARVRGALSAGADPGIAVRFLGGVMRAAPDLILHTPEMFDAVDGALRTLEADAFLAVLPDLRRAFTWLRPTETHRLARRVAERTGARVEQVDVRVALAEEDLAVGLALEQELTAVLERDGLAGWGTAGRDRRGTA</sequence>
<keyword evidence="3" id="KW-1185">Reference proteome</keyword>
<dbReference type="AlphaFoldDB" id="A0A9X2G5D8"/>
<feature type="region of interest" description="Disordered" evidence="1">
    <location>
        <begin position="239"/>
        <end position="260"/>
    </location>
</feature>
<evidence type="ECO:0000313" key="3">
    <source>
        <dbReference type="Proteomes" id="UP001139493"/>
    </source>
</evidence>
<feature type="compositionally biased region" description="Low complexity" evidence="1">
    <location>
        <begin position="352"/>
        <end position="371"/>
    </location>
</feature>
<dbReference type="Proteomes" id="UP001139493">
    <property type="component" value="Unassembled WGS sequence"/>
</dbReference>
<dbReference type="EMBL" id="JAMTCS010000010">
    <property type="protein sequence ID" value="MCP2266003.1"/>
    <property type="molecule type" value="Genomic_DNA"/>
</dbReference>
<proteinExistence type="predicted"/>
<evidence type="ECO:0000256" key="1">
    <source>
        <dbReference type="SAM" id="MobiDB-lite"/>
    </source>
</evidence>
<dbReference type="Pfam" id="PF18934">
    <property type="entry name" value="DUF5682"/>
    <property type="match status" value="2"/>
</dbReference>
<dbReference type="InterPro" id="IPR043737">
    <property type="entry name" value="DUF5682"/>
</dbReference>
<feature type="compositionally biased region" description="Gly residues" evidence="1">
    <location>
        <begin position="244"/>
        <end position="255"/>
    </location>
</feature>
<protein>
    <submittedName>
        <fullName evidence="2">Uncharacterized protein</fullName>
    </submittedName>
</protein>
<organism evidence="2 3">
    <name type="scientific">Promicromonospora thailandica</name>
    <dbReference type="NCBI Taxonomy" id="765201"/>
    <lineage>
        <taxon>Bacteria</taxon>
        <taxon>Bacillati</taxon>
        <taxon>Actinomycetota</taxon>
        <taxon>Actinomycetes</taxon>
        <taxon>Micrococcales</taxon>
        <taxon>Promicromonosporaceae</taxon>
        <taxon>Promicromonospora</taxon>
    </lineage>
</organism>
<feature type="compositionally biased region" description="Gly residues" evidence="1">
    <location>
        <begin position="372"/>
        <end position="386"/>
    </location>
</feature>
<accession>A0A9X2G5D8</accession>